<gene>
    <name evidence="6" type="ORF">E1B25_13390</name>
</gene>
<dbReference type="PANTHER" id="PTHR30290:SF9">
    <property type="entry name" value="OLIGOPEPTIDE-BINDING PROTEIN APPA"/>
    <property type="match status" value="1"/>
</dbReference>
<evidence type="ECO:0000256" key="4">
    <source>
        <dbReference type="ARBA" id="ARBA00022729"/>
    </source>
</evidence>
<dbReference type="InterPro" id="IPR006311">
    <property type="entry name" value="TAT_signal"/>
</dbReference>
<feature type="domain" description="Solute-binding protein family 5" evidence="5">
    <location>
        <begin position="67"/>
        <end position="231"/>
    </location>
</feature>
<evidence type="ECO:0000256" key="2">
    <source>
        <dbReference type="ARBA" id="ARBA00005695"/>
    </source>
</evidence>
<dbReference type="Pfam" id="PF00496">
    <property type="entry name" value="SBP_bac_5"/>
    <property type="match status" value="1"/>
</dbReference>
<keyword evidence="3" id="KW-0813">Transport</keyword>
<dbReference type="GO" id="GO:0015833">
    <property type="term" value="P:peptide transport"/>
    <property type="evidence" value="ECO:0007669"/>
    <property type="project" value="TreeGrafter"/>
</dbReference>
<reference evidence="6 7" key="1">
    <citation type="submission" date="2019-03" db="EMBL/GenBank/DDBJ databases">
        <authorList>
            <person name="Zhang S."/>
        </authorList>
    </citation>
    <scope>NUCLEOTIDE SEQUENCE [LARGE SCALE GENOMIC DNA]</scope>
    <source>
        <strain evidence="6 7">S4J41</strain>
    </source>
</reference>
<dbReference type="Gene3D" id="3.40.190.10">
    <property type="entry name" value="Periplasmic binding protein-like II"/>
    <property type="match status" value="1"/>
</dbReference>
<dbReference type="RefSeq" id="WP_132830020.1">
    <property type="nucleotide sequence ID" value="NZ_SMFP01000008.1"/>
</dbReference>
<dbReference type="PROSITE" id="PS51318">
    <property type="entry name" value="TAT"/>
    <property type="match status" value="1"/>
</dbReference>
<dbReference type="SUPFAM" id="SSF53850">
    <property type="entry name" value="Periplasmic binding protein-like II"/>
    <property type="match status" value="1"/>
</dbReference>
<protein>
    <submittedName>
        <fullName evidence="6">Peptide ABC transporter substrate-binding protein</fullName>
    </submittedName>
</protein>
<dbReference type="GO" id="GO:1904680">
    <property type="term" value="F:peptide transmembrane transporter activity"/>
    <property type="evidence" value="ECO:0007669"/>
    <property type="project" value="TreeGrafter"/>
</dbReference>
<accession>A0A4R5EQW0</accession>
<dbReference type="OrthoDB" id="9803988at2"/>
<dbReference type="InterPro" id="IPR039424">
    <property type="entry name" value="SBP_5"/>
</dbReference>
<evidence type="ECO:0000256" key="1">
    <source>
        <dbReference type="ARBA" id="ARBA00004418"/>
    </source>
</evidence>
<dbReference type="AlphaFoldDB" id="A0A4R5EQW0"/>
<comment type="similarity">
    <text evidence="2">Belongs to the bacterial solute-binding protein 5 family.</text>
</comment>
<organism evidence="6 7">
    <name type="scientific">Antarcticimicrobium sediminis</name>
    <dbReference type="NCBI Taxonomy" id="2546227"/>
    <lineage>
        <taxon>Bacteria</taxon>
        <taxon>Pseudomonadati</taxon>
        <taxon>Pseudomonadota</taxon>
        <taxon>Alphaproteobacteria</taxon>
        <taxon>Rhodobacterales</taxon>
        <taxon>Paracoccaceae</taxon>
        <taxon>Antarcticimicrobium</taxon>
    </lineage>
</organism>
<evidence type="ECO:0000259" key="5">
    <source>
        <dbReference type="Pfam" id="PF00496"/>
    </source>
</evidence>
<dbReference type="InterPro" id="IPR000914">
    <property type="entry name" value="SBP_5_dom"/>
</dbReference>
<name>A0A4R5EQW0_9RHOB</name>
<comment type="subcellular location">
    <subcellularLocation>
        <location evidence="1">Periplasm</location>
    </subcellularLocation>
</comment>
<evidence type="ECO:0000256" key="3">
    <source>
        <dbReference type="ARBA" id="ARBA00022448"/>
    </source>
</evidence>
<keyword evidence="7" id="KW-1185">Reference proteome</keyword>
<dbReference type="PANTHER" id="PTHR30290">
    <property type="entry name" value="PERIPLASMIC BINDING COMPONENT OF ABC TRANSPORTER"/>
    <property type="match status" value="1"/>
</dbReference>
<keyword evidence="4" id="KW-0732">Signal</keyword>
<dbReference type="Proteomes" id="UP000294662">
    <property type="component" value="Unassembled WGS sequence"/>
</dbReference>
<evidence type="ECO:0000313" key="7">
    <source>
        <dbReference type="Proteomes" id="UP000294662"/>
    </source>
</evidence>
<dbReference type="EMBL" id="SMFP01000008">
    <property type="protein sequence ID" value="TDE37084.1"/>
    <property type="molecule type" value="Genomic_DNA"/>
</dbReference>
<sequence>MTRLDRRALFTSGAAAALLAATGVSLDAAPRPGGRLRLAVPRDGSLEQVARGAVFDGLTEIGPDGVLRPELATGWTGSADARQWRFELRDGVVFHDGTALGITDALASVRAWEVPGLIRVEAERPRTLLLELATGDPDLPYHLAAPERVIAAAGRIDRTPGEAMGTGAYRPDSARDSRHFRASKVADHYKQGQAGWADSIEIIVIPDATVRAEALRDGFVDIAALPQPEGLLERGAFRYHPSAENMALAARRGVGVPSKIGTRAALDDGRIAERWWIG</sequence>
<comment type="caution">
    <text evidence="6">The sequence shown here is derived from an EMBL/GenBank/DDBJ whole genome shotgun (WGS) entry which is preliminary data.</text>
</comment>
<proteinExistence type="inferred from homology"/>
<evidence type="ECO:0000313" key="6">
    <source>
        <dbReference type="EMBL" id="TDE37084.1"/>
    </source>
</evidence>